<dbReference type="InterPro" id="IPR054564">
    <property type="entry name" value="Gp18_domIII_N"/>
</dbReference>
<dbReference type="InterPro" id="IPR020287">
    <property type="entry name" value="Tail_sheath_C"/>
</dbReference>
<comment type="similarity">
    <text evidence="1">Belongs to the myoviridae tail sheath protein family.</text>
</comment>
<dbReference type="RefSeq" id="WP_377603534.1">
    <property type="nucleotide sequence ID" value="NZ_JBHUME010000008.1"/>
</dbReference>
<sequence>MAGGTYSVQNKVRPGVFINFESEGQSLATLGTRGITALQLVLPWGPAKEIIEVNAGEDVFERLGYDITASQLLLIKEALKRAKTVLLYRLNAGVKATAAAGNLTATAKYGGLRGNDLKIIVQANIDDPAKFDVRTLLSGVQVDSQTVANIAGLTPNKWVTWSGAGALTATAGTSLAGGTDGAAVVNADHTDFLAALELYYFNTVAYVGTDNTLKSVYAAFAKRLRDDEGRKIQLVVENYPAADYEGVISVKNGVVLADGTKLTADQAVAWVAGATAAAAANESLTYTAYDEAVDANPRYTNSQTITALNNGEFLFTMNKGRAVVEQDINTFKSFTPTKGKTFRKNRSLRALDSLANDWKDTFESYYIGKVSNNADGRNLFRKECVKIAEIYQGIGAIQNFDALTDITVTLGDELDAVFVGSSVQPVDSIEKIYMKVRVQ</sequence>
<feature type="domain" description="Tail sheath protein Gp18-like" evidence="5">
    <location>
        <begin position="33"/>
        <end position="90"/>
    </location>
</feature>
<evidence type="ECO:0000256" key="1">
    <source>
        <dbReference type="ARBA" id="ARBA00008005"/>
    </source>
</evidence>
<dbReference type="EMBL" id="JBHUME010000008">
    <property type="protein sequence ID" value="MFD2613540.1"/>
    <property type="molecule type" value="Genomic_DNA"/>
</dbReference>
<dbReference type="Gene3D" id="3.40.50.11790">
    <property type="match status" value="1"/>
</dbReference>
<dbReference type="Pfam" id="PF04984">
    <property type="entry name" value="Phage_sheath_1"/>
    <property type="match status" value="1"/>
</dbReference>
<proteinExistence type="inferred from homology"/>
<dbReference type="InterPro" id="IPR035326">
    <property type="entry name" value="Beta_sandwich_Seath"/>
</dbReference>
<dbReference type="Proteomes" id="UP001597541">
    <property type="component" value="Unassembled WGS sequence"/>
</dbReference>
<dbReference type="Pfam" id="PF22671">
    <property type="entry name" value="Gp18_domIII_N"/>
    <property type="match status" value="1"/>
</dbReference>
<dbReference type="Gene3D" id="2.60.40.4290">
    <property type="match status" value="1"/>
</dbReference>
<dbReference type="Gene3D" id="3.30.360.90">
    <property type="match status" value="1"/>
</dbReference>
<feature type="domain" description="Tail sheath protein subtilisin-like" evidence="2">
    <location>
        <begin position="183"/>
        <end position="330"/>
    </location>
</feature>
<dbReference type="Pfam" id="PF17482">
    <property type="entry name" value="Phage_sheath_1C"/>
    <property type="match status" value="1"/>
</dbReference>
<feature type="domain" description="Phage tail sheath protein-like beta-sandwich" evidence="3">
    <location>
        <begin position="91"/>
        <end position="180"/>
    </location>
</feature>
<reference evidence="7" key="1">
    <citation type="journal article" date="2019" name="Int. J. Syst. Evol. Microbiol.">
        <title>The Global Catalogue of Microorganisms (GCM) 10K type strain sequencing project: providing services to taxonomists for standard genome sequencing and annotation.</title>
        <authorList>
            <consortium name="The Broad Institute Genomics Platform"/>
            <consortium name="The Broad Institute Genome Sequencing Center for Infectious Disease"/>
            <person name="Wu L."/>
            <person name="Ma J."/>
        </authorList>
    </citation>
    <scope>NUCLEOTIDE SEQUENCE [LARGE SCALE GENOMIC DNA]</scope>
    <source>
        <strain evidence="7">KCTC 3950</strain>
    </source>
</reference>
<name>A0ABW5PFH7_9BACL</name>
<dbReference type="Gene3D" id="3.30.1490.360">
    <property type="match status" value="1"/>
</dbReference>
<feature type="domain" description="Tail sheath protein C-terminal" evidence="4">
    <location>
        <begin position="337"/>
        <end position="438"/>
    </location>
</feature>
<gene>
    <name evidence="6" type="ORF">ACFSUF_14000</name>
</gene>
<evidence type="ECO:0000259" key="2">
    <source>
        <dbReference type="Pfam" id="PF04984"/>
    </source>
</evidence>
<evidence type="ECO:0000259" key="3">
    <source>
        <dbReference type="Pfam" id="PF17481"/>
    </source>
</evidence>
<evidence type="ECO:0000259" key="5">
    <source>
        <dbReference type="Pfam" id="PF22671"/>
    </source>
</evidence>
<dbReference type="InterPro" id="IPR035089">
    <property type="entry name" value="Phage_sheath_subtilisin"/>
</dbReference>
<protein>
    <submittedName>
        <fullName evidence="6">Phage tail sheath family protein</fullName>
    </submittedName>
</protein>
<evidence type="ECO:0000259" key="4">
    <source>
        <dbReference type="Pfam" id="PF17482"/>
    </source>
</evidence>
<accession>A0ABW5PFH7</accession>
<comment type="caution">
    <text evidence="6">The sequence shown here is derived from an EMBL/GenBank/DDBJ whole genome shotgun (WGS) entry which is preliminary data.</text>
</comment>
<organism evidence="6 7">
    <name type="scientific">Paenibacillus gansuensis</name>
    <dbReference type="NCBI Taxonomy" id="306542"/>
    <lineage>
        <taxon>Bacteria</taxon>
        <taxon>Bacillati</taxon>
        <taxon>Bacillota</taxon>
        <taxon>Bacilli</taxon>
        <taxon>Bacillales</taxon>
        <taxon>Paenibacillaceae</taxon>
        <taxon>Paenibacillus</taxon>
    </lineage>
</organism>
<dbReference type="Pfam" id="PF17481">
    <property type="entry name" value="Phage_sheath_domII"/>
    <property type="match status" value="1"/>
</dbReference>
<dbReference type="Gene3D" id="3.30.1370.220">
    <property type="match status" value="1"/>
</dbReference>
<evidence type="ECO:0000313" key="6">
    <source>
        <dbReference type="EMBL" id="MFD2613540.1"/>
    </source>
</evidence>
<evidence type="ECO:0000313" key="7">
    <source>
        <dbReference type="Proteomes" id="UP001597541"/>
    </source>
</evidence>
<keyword evidence="7" id="KW-1185">Reference proteome</keyword>